<accession>A0AAW9DA05</accession>
<evidence type="ECO:0000313" key="4">
    <source>
        <dbReference type="EMBL" id="MDX4069033.1"/>
    </source>
</evidence>
<evidence type="ECO:0000313" key="5">
    <source>
        <dbReference type="Proteomes" id="UP001283691"/>
    </source>
</evidence>
<proteinExistence type="predicted"/>
<dbReference type="SUPFAM" id="SSF53756">
    <property type="entry name" value="UDP-Glycosyltransferase/glycogen phosphorylase"/>
    <property type="match status" value="1"/>
</dbReference>
<dbReference type="RefSeq" id="WP_319047825.1">
    <property type="nucleotide sequence ID" value="NZ_JAUQUR010000002.1"/>
</dbReference>
<dbReference type="EMBL" id="JAUQUR010000002">
    <property type="protein sequence ID" value="MDX4069033.1"/>
    <property type="molecule type" value="Genomic_DNA"/>
</dbReference>
<feature type="domain" description="Glycosyltransferase subfamily 4-like N-terminal" evidence="3">
    <location>
        <begin position="87"/>
        <end position="208"/>
    </location>
</feature>
<comment type="caution">
    <text evidence="4">The sequence shown here is derived from an EMBL/GenBank/DDBJ whole genome shotgun (WGS) entry which is preliminary data.</text>
</comment>
<organism evidence="4 5">
    <name type="scientific">Aliarcobacter skirrowii</name>
    <dbReference type="NCBI Taxonomy" id="28200"/>
    <lineage>
        <taxon>Bacteria</taxon>
        <taxon>Pseudomonadati</taxon>
        <taxon>Campylobacterota</taxon>
        <taxon>Epsilonproteobacteria</taxon>
        <taxon>Campylobacterales</taxon>
        <taxon>Arcobacteraceae</taxon>
        <taxon>Aliarcobacter</taxon>
    </lineage>
</organism>
<keyword evidence="4" id="KW-0808">Transferase</keyword>
<reference evidence="4" key="1">
    <citation type="journal article" date="2023" name="Front. Microbiol.">
        <title>Genomic diversity and taxonomic marker for Arcobacter species.</title>
        <authorList>
            <person name="Zhou G."/>
            <person name="Gu Y."/>
            <person name="Wang H."/>
            <person name="Chen X."/>
            <person name="Zhang X."/>
            <person name="Shao Z."/>
            <person name="Yan X."/>
            <person name="Zhang J."/>
            <person name="Zhang M."/>
        </authorList>
    </citation>
    <scope>NUCLEOTIDE SEQUENCE</scope>
    <source>
        <strain evidence="4">BJSY19SF1-2</strain>
    </source>
</reference>
<dbReference type="AlphaFoldDB" id="A0AAW9DA05"/>
<keyword evidence="1" id="KW-1133">Transmembrane helix</keyword>
<keyword evidence="1" id="KW-0812">Transmembrane</keyword>
<dbReference type="Pfam" id="PF13439">
    <property type="entry name" value="Glyco_transf_4"/>
    <property type="match status" value="1"/>
</dbReference>
<dbReference type="InterPro" id="IPR028098">
    <property type="entry name" value="Glyco_trans_4-like_N"/>
</dbReference>
<feature type="domain" description="Glycosyl transferase family 1" evidence="2">
    <location>
        <begin position="217"/>
        <end position="368"/>
    </location>
</feature>
<dbReference type="Gene3D" id="3.40.50.2000">
    <property type="entry name" value="Glycogen Phosphorylase B"/>
    <property type="match status" value="2"/>
</dbReference>
<dbReference type="GO" id="GO:0016757">
    <property type="term" value="F:glycosyltransferase activity"/>
    <property type="evidence" value="ECO:0007669"/>
    <property type="project" value="UniProtKB-KW"/>
</dbReference>
<dbReference type="PANTHER" id="PTHR12526:SF630">
    <property type="entry name" value="GLYCOSYLTRANSFERASE"/>
    <property type="match status" value="1"/>
</dbReference>
<evidence type="ECO:0000259" key="3">
    <source>
        <dbReference type="Pfam" id="PF13439"/>
    </source>
</evidence>
<dbReference type="InterPro" id="IPR001296">
    <property type="entry name" value="Glyco_trans_1"/>
</dbReference>
<dbReference type="Proteomes" id="UP001283691">
    <property type="component" value="Unassembled WGS sequence"/>
</dbReference>
<protein>
    <submittedName>
        <fullName evidence="4">Glycosyltransferase</fullName>
        <ecNumber evidence="4">2.4.-.-</ecNumber>
    </submittedName>
</protein>
<sequence>MKKIKKNISIFIENYVAGGSDKIARDLIDNLEYEKCYIFVNSRNDFSMLLSKPLPKNCELIKYGIKTIPELGLFANSFKNRNLIIYFFLKVFNLIFRYPLLIVYIFYFYSLLRKYHIDIFFSNNGGYPGGECNRVATLVSSMLKIKNYHIVHNLATSPFFKPYKYIEYFIDWILSKKTTFICVSNQTKDYLLDKRNIRCTPLVITNGVQKICNNIKTFNKDYTTIKLLNIGALGERKNQLMIIESMKILKSKGYENITLYIVGKEEDEGYLKFLKSKIEEYKLQDKVFFEGFQNNPYKYYDICDIFILSSKVESFALVRVEAMSVGMPIITTDVGDANLQVINNENGYIVYDFNEMANSIEKYIKDSSLIRSHSIRGFEIYNNFFTIENMIKRYQDLIEGDIN</sequence>
<evidence type="ECO:0000259" key="2">
    <source>
        <dbReference type="Pfam" id="PF00534"/>
    </source>
</evidence>
<dbReference type="PANTHER" id="PTHR12526">
    <property type="entry name" value="GLYCOSYLTRANSFERASE"/>
    <property type="match status" value="1"/>
</dbReference>
<keyword evidence="1" id="KW-0472">Membrane</keyword>
<dbReference type="EC" id="2.4.-.-" evidence="4"/>
<feature type="transmembrane region" description="Helical" evidence="1">
    <location>
        <begin position="83"/>
        <end position="109"/>
    </location>
</feature>
<gene>
    <name evidence="4" type="ORF">Q6A80_04770</name>
</gene>
<reference evidence="4" key="2">
    <citation type="submission" date="2023-07" db="EMBL/GenBank/DDBJ databases">
        <authorList>
            <person name="Zhang M."/>
            <person name="Zhou G."/>
        </authorList>
    </citation>
    <scope>NUCLEOTIDE SEQUENCE</scope>
    <source>
        <strain evidence="4">BJSY19SF1-2</strain>
    </source>
</reference>
<keyword evidence="4" id="KW-0328">Glycosyltransferase</keyword>
<dbReference type="Pfam" id="PF00534">
    <property type="entry name" value="Glycos_transf_1"/>
    <property type="match status" value="1"/>
</dbReference>
<name>A0AAW9DA05_9BACT</name>
<evidence type="ECO:0000256" key="1">
    <source>
        <dbReference type="SAM" id="Phobius"/>
    </source>
</evidence>